<dbReference type="EMBL" id="FTOQ01000004">
    <property type="protein sequence ID" value="SIS83811.1"/>
    <property type="molecule type" value="Genomic_DNA"/>
</dbReference>
<dbReference type="RefSeq" id="WP_076447576.1">
    <property type="nucleotide sequence ID" value="NZ_FTOQ01000004.1"/>
</dbReference>
<feature type="transmembrane region" description="Helical" evidence="1">
    <location>
        <begin position="202"/>
        <end position="221"/>
    </location>
</feature>
<evidence type="ECO:0000313" key="4">
    <source>
        <dbReference type="Proteomes" id="UP000186684"/>
    </source>
</evidence>
<feature type="transmembrane region" description="Helical" evidence="1">
    <location>
        <begin position="65"/>
        <end position="85"/>
    </location>
</feature>
<feature type="domain" description="CAAX prenyl protease 2/Lysostaphin resistance protein A-like" evidence="2">
    <location>
        <begin position="142"/>
        <end position="239"/>
    </location>
</feature>
<reference evidence="4" key="1">
    <citation type="submission" date="2017-01" db="EMBL/GenBank/DDBJ databases">
        <authorList>
            <person name="Varghese N."/>
            <person name="Submissions S."/>
        </authorList>
    </citation>
    <scope>NUCLEOTIDE SEQUENCE [LARGE SCALE GENOMIC DNA]</scope>
    <source>
        <strain evidence="4">DSM 29430</strain>
    </source>
</reference>
<feature type="transmembrane region" description="Helical" evidence="1">
    <location>
        <begin position="268"/>
        <end position="290"/>
    </location>
</feature>
<gene>
    <name evidence="3" type="ORF">SAMN05421759_104193</name>
</gene>
<sequence length="292" mass="30459">MRYDAYAPRIEEASEKPQLWRLAVGLLLAAVVTMLTSQMLLMSALSMAGQDFAMTILGGTSPGGLLVLLFAMGTIALGTLVAARLMQNRGPESIIGPARETVRQSLRVLGAVAAVQLLMLVLLGWGVTGQMSLNLPVGLWITLLPLGLAAVLVQTGAEEVLFRGYLQSQLAARFRSPLFWIGPQAALFALGHYAAGTFGSNALGIALWAGLFGVLAGDLTARSGTLGPAIALHFANNVLAILVVSLDGVLSGLSLFTLPFTAGDEEAIAAALPVDFAGLIVAWLAARLALRV</sequence>
<dbReference type="GO" id="GO:0004175">
    <property type="term" value="F:endopeptidase activity"/>
    <property type="evidence" value="ECO:0007669"/>
    <property type="project" value="UniProtKB-ARBA"/>
</dbReference>
<proteinExistence type="predicted"/>
<keyword evidence="4" id="KW-1185">Reference proteome</keyword>
<keyword evidence="1" id="KW-0812">Transmembrane</keyword>
<accession>A0A1N7MCV1</accession>
<organism evidence="3 4">
    <name type="scientific">Roseivivax lentus</name>
    <dbReference type="NCBI Taxonomy" id="633194"/>
    <lineage>
        <taxon>Bacteria</taxon>
        <taxon>Pseudomonadati</taxon>
        <taxon>Pseudomonadota</taxon>
        <taxon>Alphaproteobacteria</taxon>
        <taxon>Rhodobacterales</taxon>
        <taxon>Roseobacteraceae</taxon>
        <taxon>Roseivivax</taxon>
    </lineage>
</organism>
<evidence type="ECO:0000256" key="1">
    <source>
        <dbReference type="SAM" id="Phobius"/>
    </source>
</evidence>
<feature type="transmembrane region" description="Helical" evidence="1">
    <location>
        <begin position="233"/>
        <end position="256"/>
    </location>
</feature>
<keyword evidence="1" id="KW-1133">Transmembrane helix</keyword>
<dbReference type="Pfam" id="PF02517">
    <property type="entry name" value="Rce1-like"/>
    <property type="match status" value="1"/>
</dbReference>
<protein>
    <recommendedName>
        <fullName evidence="2">CAAX prenyl protease 2/Lysostaphin resistance protein A-like domain-containing protein</fullName>
    </recommendedName>
</protein>
<keyword evidence="1" id="KW-0472">Membrane</keyword>
<name>A0A1N7MCV1_9RHOB</name>
<dbReference type="PANTHER" id="PTHR39430">
    <property type="entry name" value="MEMBRANE-ASSOCIATED PROTEASE-RELATED"/>
    <property type="match status" value="1"/>
</dbReference>
<dbReference type="Proteomes" id="UP000186684">
    <property type="component" value="Unassembled WGS sequence"/>
</dbReference>
<dbReference type="InterPro" id="IPR003675">
    <property type="entry name" value="Rce1/LyrA-like_dom"/>
</dbReference>
<dbReference type="AlphaFoldDB" id="A0A1N7MCV1"/>
<evidence type="ECO:0000259" key="2">
    <source>
        <dbReference type="Pfam" id="PF02517"/>
    </source>
</evidence>
<feature type="transmembrane region" description="Helical" evidence="1">
    <location>
        <begin position="106"/>
        <end position="125"/>
    </location>
</feature>
<feature type="transmembrane region" description="Helical" evidence="1">
    <location>
        <begin position="178"/>
        <end position="196"/>
    </location>
</feature>
<feature type="transmembrane region" description="Helical" evidence="1">
    <location>
        <begin position="20"/>
        <end position="45"/>
    </location>
</feature>
<dbReference type="STRING" id="633194.SAMN05421759_104193"/>
<dbReference type="OrthoDB" id="7171777at2"/>
<evidence type="ECO:0000313" key="3">
    <source>
        <dbReference type="EMBL" id="SIS83811.1"/>
    </source>
</evidence>
<feature type="transmembrane region" description="Helical" evidence="1">
    <location>
        <begin position="137"/>
        <end position="157"/>
    </location>
</feature>
<dbReference type="GO" id="GO:0080120">
    <property type="term" value="P:CAAX-box protein maturation"/>
    <property type="evidence" value="ECO:0007669"/>
    <property type="project" value="UniProtKB-ARBA"/>
</dbReference>
<dbReference type="PANTHER" id="PTHR39430:SF1">
    <property type="entry name" value="PROTEASE"/>
    <property type="match status" value="1"/>
</dbReference>